<evidence type="ECO:0000256" key="4">
    <source>
        <dbReference type="ARBA" id="ARBA00023136"/>
    </source>
</evidence>
<dbReference type="GeneID" id="82131648"/>
<dbReference type="GO" id="GO:0008381">
    <property type="term" value="F:mechanosensitive monoatomic ion channel activity"/>
    <property type="evidence" value="ECO:0007669"/>
    <property type="project" value="UniProtKB-ARBA"/>
</dbReference>
<organism evidence="8 9">
    <name type="scientific">Helicobacter ailurogastricus</name>
    <dbReference type="NCBI Taxonomy" id="1578720"/>
    <lineage>
        <taxon>Bacteria</taxon>
        <taxon>Pseudomonadati</taxon>
        <taxon>Campylobacterota</taxon>
        <taxon>Epsilonproteobacteria</taxon>
        <taxon>Campylobacterales</taxon>
        <taxon>Helicobacteraceae</taxon>
        <taxon>Helicobacter</taxon>
    </lineage>
</organism>
<dbReference type="GO" id="GO:0016020">
    <property type="term" value="C:membrane"/>
    <property type="evidence" value="ECO:0007669"/>
    <property type="project" value="UniProtKB-SubCell"/>
</dbReference>
<dbReference type="EMBL" id="CDMG01000004">
    <property type="protein sequence ID" value="CRI32186.1"/>
    <property type="molecule type" value="Genomic_DNA"/>
</dbReference>
<evidence type="ECO:0000256" key="5">
    <source>
        <dbReference type="SAM" id="MobiDB-lite"/>
    </source>
</evidence>
<keyword evidence="3 6" id="KW-1133">Transmembrane helix</keyword>
<dbReference type="Pfam" id="PF00924">
    <property type="entry name" value="MS_channel_2nd"/>
    <property type="match status" value="1"/>
</dbReference>
<proteinExistence type="predicted"/>
<evidence type="ECO:0000313" key="9">
    <source>
        <dbReference type="Proteomes" id="UP000043437"/>
    </source>
</evidence>
<sequence>MRGFSLLFLLLGLLFADSVSELQSKLDNLNKKLEKNDSVWLQKYKNFEDYGKISLEIAKIQDNLKKLDGNSLEANTLKHSLQALQHQEKLLESYKTNPFKGLVEKPAITNVPNINNPLAIVTGLSYIKAMRAKLTTLQQHQKVLQQIIANINERLEILQELRALDSKKWETSLYQEKVKKIEFKSAQNLLNASLDAYVKDMEETTQNIKAQIKDQLFKLLYVLLIACASIVLAWVLKHLSHKYLYNDERAYTINKAINFINANVVVLIFLFAYLENVSYLVTMLGFVGAGFAIAMRDLFMSMLGWLTMILKGSVHVGDRIKVSKDGNTYVGDVLDISMLYITLFEDVTLTTYLKNNGRAGRIVFIPNNCIFNGLLTNYSHLGLKTVWDSLDFFLTFDSNHERAKEIATQIATECSKDYSQTTATQLAKMRTKYALRTIETAPKVFYMAEKEGMRLYVSYLTNAYATLTLRSTISTAIVQAFLKTHDVFLGPALKEAQEKQEQEVQEKQVQEVQEKQEKQEKQGD</sequence>
<evidence type="ECO:0000256" key="3">
    <source>
        <dbReference type="ARBA" id="ARBA00022989"/>
    </source>
</evidence>
<evidence type="ECO:0000259" key="7">
    <source>
        <dbReference type="Pfam" id="PF00924"/>
    </source>
</evidence>
<feature type="transmembrane region" description="Helical" evidence="6">
    <location>
        <begin position="216"/>
        <end position="236"/>
    </location>
</feature>
<feature type="region of interest" description="Disordered" evidence="5">
    <location>
        <begin position="499"/>
        <end position="524"/>
    </location>
</feature>
<comment type="subcellular location">
    <subcellularLocation>
        <location evidence="1">Membrane</location>
    </subcellularLocation>
</comment>
<feature type="transmembrane region" description="Helical" evidence="6">
    <location>
        <begin position="256"/>
        <end position="274"/>
    </location>
</feature>
<name>A0A0K2Y5B4_9HELI</name>
<evidence type="ECO:0000256" key="1">
    <source>
        <dbReference type="ARBA" id="ARBA00004370"/>
    </source>
</evidence>
<reference evidence="9" key="1">
    <citation type="submission" date="2014-12" db="EMBL/GenBank/DDBJ databases">
        <authorList>
            <person name="Jaenicke S."/>
        </authorList>
    </citation>
    <scope>NUCLEOTIDE SEQUENCE [LARGE SCALE GENOMIC DNA]</scope>
</reference>
<dbReference type="AlphaFoldDB" id="A0A0K2Y5B4"/>
<protein>
    <submittedName>
        <fullName evidence="8">Putative mechanosensitive ion channel</fullName>
    </submittedName>
</protein>
<feature type="domain" description="Mechanosensitive ion channel MscS" evidence="7">
    <location>
        <begin position="297"/>
        <end position="380"/>
    </location>
</feature>
<dbReference type="Gene3D" id="2.30.30.60">
    <property type="match status" value="1"/>
</dbReference>
<accession>A0A0K2Y5B4</accession>
<dbReference type="PANTHER" id="PTHR30566">
    <property type="entry name" value="YNAI-RELATED MECHANOSENSITIVE ION CHANNEL"/>
    <property type="match status" value="1"/>
</dbReference>
<dbReference type="SUPFAM" id="SSF50182">
    <property type="entry name" value="Sm-like ribonucleoproteins"/>
    <property type="match status" value="1"/>
</dbReference>
<gene>
    <name evidence="8" type="ORF">HAL07_06610</name>
</gene>
<keyword evidence="4 6" id="KW-0472">Membrane</keyword>
<keyword evidence="2 6" id="KW-0812">Transmembrane</keyword>
<dbReference type="InterPro" id="IPR023408">
    <property type="entry name" value="MscS_beta-dom_sf"/>
</dbReference>
<dbReference type="InterPro" id="IPR006685">
    <property type="entry name" value="MscS_channel_2nd"/>
</dbReference>
<evidence type="ECO:0000313" key="8">
    <source>
        <dbReference type="EMBL" id="CRI32186.1"/>
    </source>
</evidence>
<dbReference type="Proteomes" id="UP000043437">
    <property type="component" value="Unassembled WGS sequence"/>
</dbReference>
<dbReference type="PANTHER" id="PTHR30566:SF5">
    <property type="entry name" value="MECHANOSENSITIVE ION CHANNEL PROTEIN 1, MITOCHONDRIAL-RELATED"/>
    <property type="match status" value="1"/>
</dbReference>
<evidence type="ECO:0000256" key="6">
    <source>
        <dbReference type="SAM" id="Phobius"/>
    </source>
</evidence>
<dbReference type="InterPro" id="IPR010920">
    <property type="entry name" value="LSM_dom_sf"/>
</dbReference>
<feature type="transmembrane region" description="Helical" evidence="6">
    <location>
        <begin position="280"/>
        <end position="299"/>
    </location>
</feature>
<evidence type="ECO:0000256" key="2">
    <source>
        <dbReference type="ARBA" id="ARBA00022692"/>
    </source>
</evidence>
<dbReference type="RefSeq" id="WP_053945102.1">
    <property type="nucleotide sequence ID" value="NZ_CDMG01000004.1"/>
</dbReference>